<keyword evidence="11 12" id="KW-0660">Purine salvage</keyword>
<proteinExistence type="inferred from homology"/>
<evidence type="ECO:0000256" key="12">
    <source>
        <dbReference type="HAMAP-Rule" id="MF_00004"/>
    </source>
</evidence>
<dbReference type="Gene3D" id="3.40.50.2020">
    <property type="match status" value="1"/>
</dbReference>
<dbReference type="GO" id="GO:0016208">
    <property type="term" value="F:AMP binding"/>
    <property type="evidence" value="ECO:0007669"/>
    <property type="project" value="TreeGrafter"/>
</dbReference>
<evidence type="ECO:0000256" key="10">
    <source>
        <dbReference type="ARBA" id="ARBA00022679"/>
    </source>
</evidence>
<dbReference type="NCBIfam" id="TIGR01090">
    <property type="entry name" value="apt"/>
    <property type="match status" value="1"/>
</dbReference>
<dbReference type="HAMAP" id="MF_00004">
    <property type="entry name" value="Aden_phosphoribosyltr"/>
    <property type="match status" value="1"/>
</dbReference>
<dbReference type="NCBIfam" id="NF002633">
    <property type="entry name" value="PRK02304.1-2"/>
    <property type="match status" value="1"/>
</dbReference>
<reference evidence="14" key="2">
    <citation type="submission" date="2021-04" db="EMBL/GenBank/DDBJ databases">
        <authorList>
            <person name="Gilroy R."/>
        </authorList>
    </citation>
    <scope>NUCLEOTIDE SEQUENCE</scope>
    <source>
        <strain evidence="14">1068</strain>
    </source>
</reference>
<evidence type="ECO:0000313" key="15">
    <source>
        <dbReference type="Proteomes" id="UP000824056"/>
    </source>
</evidence>
<dbReference type="CDD" id="cd06223">
    <property type="entry name" value="PRTases_typeI"/>
    <property type="match status" value="1"/>
</dbReference>
<evidence type="ECO:0000256" key="5">
    <source>
        <dbReference type="ARBA" id="ARBA00008391"/>
    </source>
</evidence>
<dbReference type="InterPro" id="IPR050054">
    <property type="entry name" value="UPRTase/APRTase"/>
</dbReference>
<dbReference type="AlphaFoldDB" id="A0A9D2FQV6"/>
<reference evidence="14" key="1">
    <citation type="journal article" date="2021" name="PeerJ">
        <title>Extensive microbial diversity within the chicken gut microbiome revealed by metagenomics and culture.</title>
        <authorList>
            <person name="Gilroy R."/>
            <person name="Ravi A."/>
            <person name="Getino M."/>
            <person name="Pursley I."/>
            <person name="Horton D.L."/>
            <person name="Alikhan N.F."/>
            <person name="Baker D."/>
            <person name="Gharbi K."/>
            <person name="Hall N."/>
            <person name="Watson M."/>
            <person name="Adriaenssens E.M."/>
            <person name="Foster-Nyarko E."/>
            <person name="Jarju S."/>
            <person name="Secka A."/>
            <person name="Antonio M."/>
            <person name="Oren A."/>
            <person name="Chaudhuri R.R."/>
            <person name="La Ragione R."/>
            <person name="Hildebrand F."/>
            <person name="Pallen M.J."/>
        </authorList>
    </citation>
    <scope>NUCLEOTIDE SEQUENCE</scope>
    <source>
        <strain evidence="14">1068</strain>
    </source>
</reference>
<dbReference type="NCBIfam" id="NF002634">
    <property type="entry name" value="PRK02304.1-3"/>
    <property type="match status" value="1"/>
</dbReference>
<dbReference type="InterPro" id="IPR005764">
    <property type="entry name" value="Ade_phspho_trans"/>
</dbReference>
<comment type="catalytic activity">
    <reaction evidence="1 12">
        <text>AMP + diphosphate = 5-phospho-alpha-D-ribose 1-diphosphate + adenine</text>
        <dbReference type="Rhea" id="RHEA:16609"/>
        <dbReference type="ChEBI" id="CHEBI:16708"/>
        <dbReference type="ChEBI" id="CHEBI:33019"/>
        <dbReference type="ChEBI" id="CHEBI:58017"/>
        <dbReference type="ChEBI" id="CHEBI:456215"/>
        <dbReference type="EC" id="2.4.2.7"/>
    </reaction>
</comment>
<dbReference type="Proteomes" id="UP000824056">
    <property type="component" value="Unassembled WGS sequence"/>
</dbReference>
<accession>A0A9D2FQV6</accession>
<comment type="subunit">
    <text evidence="6 12">Homodimer.</text>
</comment>
<dbReference type="Pfam" id="PF00156">
    <property type="entry name" value="Pribosyltran"/>
    <property type="match status" value="1"/>
</dbReference>
<evidence type="ECO:0000259" key="13">
    <source>
        <dbReference type="Pfam" id="PF00156"/>
    </source>
</evidence>
<evidence type="ECO:0000256" key="2">
    <source>
        <dbReference type="ARBA" id="ARBA00003968"/>
    </source>
</evidence>
<evidence type="ECO:0000313" key="14">
    <source>
        <dbReference type="EMBL" id="HIZ65328.1"/>
    </source>
</evidence>
<gene>
    <name evidence="12" type="primary">apt</name>
    <name evidence="14" type="ORF">H9809_05410</name>
</gene>
<evidence type="ECO:0000256" key="3">
    <source>
        <dbReference type="ARBA" id="ARBA00004496"/>
    </source>
</evidence>
<dbReference type="InterPro" id="IPR029057">
    <property type="entry name" value="PRTase-like"/>
</dbReference>
<protein>
    <recommendedName>
        <fullName evidence="7 12">Adenine phosphoribosyltransferase</fullName>
        <shortName evidence="12">APRT</shortName>
        <ecNumber evidence="7 12">2.4.2.7</ecNumber>
    </recommendedName>
</protein>
<dbReference type="PANTHER" id="PTHR32315:SF3">
    <property type="entry name" value="ADENINE PHOSPHORIBOSYLTRANSFERASE"/>
    <property type="match status" value="1"/>
</dbReference>
<evidence type="ECO:0000256" key="4">
    <source>
        <dbReference type="ARBA" id="ARBA00004659"/>
    </source>
</evidence>
<keyword evidence="9 12" id="KW-0328">Glycosyltransferase</keyword>
<dbReference type="InterPro" id="IPR000836">
    <property type="entry name" value="PRTase_dom"/>
</dbReference>
<dbReference type="GO" id="GO:0006168">
    <property type="term" value="P:adenine salvage"/>
    <property type="evidence" value="ECO:0007669"/>
    <property type="project" value="InterPro"/>
</dbReference>
<organism evidence="14 15">
    <name type="scientific">Candidatus Blautia pullicola</name>
    <dbReference type="NCBI Taxonomy" id="2838498"/>
    <lineage>
        <taxon>Bacteria</taxon>
        <taxon>Bacillati</taxon>
        <taxon>Bacillota</taxon>
        <taxon>Clostridia</taxon>
        <taxon>Lachnospirales</taxon>
        <taxon>Lachnospiraceae</taxon>
        <taxon>Blautia</taxon>
    </lineage>
</organism>
<name>A0A9D2FQV6_9FIRM</name>
<comment type="pathway">
    <text evidence="4 12">Purine metabolism; AMP biosynthesis via salvage pathway; AMP from adenine: step 1/1.</text>
</comment>
<evidence type="ECO:0000256" key="6">
    <source>
        <dbReference type="ARBA" id="ARBA00011738"/>
    </source>
</evidence>
<dbReference type="GO" id="GO:0005737">
    <property type="term" value="C:cytoplasm"/>
    <property type="evidence" value="ECO:0007669"/>
    <property type="project" value="UniProtKB-SubCell"/>
</dbReference>
<evidence type="ECO:0000256" key="9">
    <source>
        <dbReference type="ARBA" id="ARBA00022676"/>
    </source>
</evidence>
<keyword evidence="8 12" id="KW-0963">Cytoplasm</keyword>
<dbReference type="GO" id="GO:0002055">
    <property type="term" value="F:adenine binding"/>
    <property type="evidence" value="ECO:0007669"/>
    <property type="project" value="TreeGrafter"/>
</dbReference>
<comment type="function">
    <text evidence="2 12">Catalyzes a salvage reaction resulting in the formation of AMP, that is energically less costly than de novo synthesis.</text>
</comment>
<evidence type="ECO:0000256" key="11">
    <source>
        <dbReference type="ARBA" id="ARBA00022726"/>
    </source>
</evidence>
<comment type="subcellular location">
    <subcellularLocation>
        <location evidence="3 12">Cytoplasm</location>
    </subcellularLocation>
</comment>
<dbReference type="GO" id="GO:0006166">
    <property type="term" value="P:purine ribonucleoside salvage"/>
    <property type="evidence" value="ECO:0007669"/>
    <property type="project" value="UniProtKB-UniRule"/>
</dbReference>
<evidence type="ECO:0000256" key="7">
    <source>
        <dbReference type="ARBA" id="ARBA00011893"/>
    </source>
</evidence>
<comment type="similarity">
    <text evidence="5 12">Belongs to the purine/pyrimidine phosphoribosyltransferase family.</text>
</comment>
<evidence type="ECO:0000256" key="8">
    <source>
        <dbReference type="ARBA" id="ARBA00022490"/>
    </source>
</evidence>
<sequence>MGSCEKKKIEDYVRSIPDFPEEGVIFRDVTSILQNADGFALAIDSLQELLDGLDVDVIAGTESRGFIFGAPIAYNLHKPLVLIRKKGKLPCETIQQEYDLEYGSAVIEMHKDSILPGQKVAIVDDLIATGGTVEAAAKMIEQLGGQVVKIVFLMELAGLKGRERLAKYDVASVIRYEGK</sequence>
<evidence type="ECO:0000256" key="1">
    <source>
        <dbReference type="ARBA" id="ARBA00000868"/>
    </source>
</evidence>
<dbReference type="EMBL" id="DXBG01000127">
    <property type="protein sequence ID" value="HIZ65328.1"/>
    <property type="molecule type" value="Genomic_DNA"/>
</dbReference>
<dbReference type="FunFam" id="3.40.50.2020:FF:000004">
    <property type="entry name" value="Adenine phosphoribosyltransferase"/>
    <property type="match status" value="1"/>
</dbReference>
<dbReference type="PANTHER" id="PTHR32315">
    <property type="entry name" value="ADENINE PHOSPHORIBOSYLTRANSFERASE"/>
    <property type="match status" value="1"/>
</dbReference>
<dbReference type="EC" id="2.4.2.7" evidence="7 12"/>
<dbReference type="NCBIfam" id="NF002636">
    <property type="entry name" value="PRK02304.1-5"/>
    <property type="match status" value="1"/>
</dbReference>
<dbReference type="SUPFAM" id="SSF53271">
    <property type="entry name" value="PRTase-like"/>
    <property type="match status" value="1"/>
</dbReference>
<feature type="domain" description="Phosphoribosyltransferase" evidence="13">
    <location>
        <begin position="31"/>
        <end position="170"/>
    </location>
</feature>
<keyword evidence="10 12" id="KW-0808">Transferase</keyword>
<comment type="caution">
    <text evidence="14">The sequence shown here is derived from an EMBL/GenBank/DDBJ whole genome shotgun (WGS) entry which is preliminary data.</text>
</comment>
<dbReference type="GO" id="GO:0044209">
    <property type="term" value="P:AMP salvage"/>
    <property type="evidence" value="ECO:0007669"/>
    <property type="project" value="UniProtKB-UniRule"/>
</dbReference>
<dbReference type="GO" id="GO:0003999">
    <property type="term" value="F:adenine phosphoribosyltransferase activity"/>
    <property type="evidence" value="ECO:0007669"/>
    <property type="project" value="UniProtKB-UniRule"/>
</dbReference>